<dbReference type="InterPro" id="IPR050337">
    <property type="entry name" value="L-rhamnose_isomerase"/>
</dbReference>
<evidence type="ECO:0000259" key="4">
    <source>
        <dbReference type="Pfam" id="PF01261"/>
    </source>
</evidence>
<evidence type="ECO:0000256" key="2">
    <source>
        <dbReference type="ARBA" id="ARBA00023211"/>
    </source>
</evidence>
<dbReference type="PANTHER" id="PTHR30268">
    <property type="entry name" value="L-RHAMNOSE ISOMERASE"/>
    <property type="match status" value="1"/>
</dbReference>
<keyword evidence="3" id="KW-0413">Isomerase</keyword>
<evidence type="ECO:0000256" key="3">
    <source>
        <dbReference type="ARBA" id="ARBA00023235"/>
    </source>
</evidence>
<keyword evidence="1" id="KW-0479">Metal-binding</keyword>
<keyword evidence="6" id="KW-1185">Reference proteome</keyword>
<accession>A0ABV8HAD3</accession>
<keyword evidence="2" id="KW-0464">Manganese</keyword>
<evidence type="ECO:0000256" key="1">
    <source>
        <dbReference type="ARBA" id="ARBA00022723"/>
    </source>
</evidence>
<evidence type="ECO:0000313" key="6">
    <source>
        <dbReference type="Proteomes" id="UP001595793"/>
    </source>
</evidence>
<name>A0ABV8HAD3_9FLAO</name>
<protein>
    <submittedName>
        <fullName evidence="5">TIM barrel protein</fullName>
    </submittedName>
</protein>
<reference evidence="6" key="1">
    <citation type="journal article" date="2019" name="Int. J. Syst. Evol. Microbiol.">
        <title>The Global Catalogue of Microorganisms (GCM) 10K type strain sequencing project: providing services to taxonomists for standard genome sequencing and annotation.</title>
        <authorList>
            <consortium name="The Broad Institute Genomics Platform"/>
            <consortium name="The Broad Institute Genome Sequencing Center for Infectious Disease"/>
            <person name="Wu L."/>
            <person name="Ma J."/>
        </authorList>
    </citation>
    <scope>NUCLEOTIDE SEQUENCE [LARGE SCALE GENOMIC DNA]</scope>
    <source>
        <strain evidence="6">CECT 9128</strain>
    </source>
</reference>
<dbReference type="RefSeq" id="WP_290233484.1">
    <property type="nucleotide sequence ID" value="NZ_JAUFPZ010000002.1"/>
</dbReference>
<dbReference type="InterPro" id="IPR013022">
    <property type="entry name" value="Xyl_isomerase-like_TIM-brl"/>
</dbReference>
<feature type="domain" description="Xylose isomerase-like TIM barrel" evidence="4">
    <location>
        <begin position="104"/>
        <end position="289"/>
    </location>
</feature>
<gene>
    <name evidence="5" type="ORF">ACFOS1_09900</name>
</gene>
<dbReference type="Proteomes" id="UP001595793">
    <property type="component" value="Unassembled WGS sequence"/>
</dbReference>
<dbReference type="EMBL" id="JBHSAS010000006">
    <property type="protein sequence ID" value="MFC4027715.1"/>
    <property type="molecule type" value="Genomic_DNA"/>
</dbReference>
<organism evidence="5 6">
    <name type="scientific">Zunongwangia endophytica</name>
    <dbReference type="NCBI Taxonomy" id="1808945"/>
    <lineage>
        <taxon>Bacteria</taxon>
        <taxon>Pseudomonadati</taxon>
        <taxon>Bacteroidota</taxon>
        <taxon>Flavobacteriia</taxon>
        <taxon>Flavobacteriales</taxon>
        <taxon>Flavobacteriaceae</taxon>
        <taxon>Zunongwangia</taxon>
    </lineage>
</organism>
<sequence length="426" mass="47428">MKINTDQLLEFNKKQNDSFENEIDFLKNKFAKKGISIDKIIQKLADFQVAIPSWALGAGGTRFGRFSYGGEPSSLEQKLNDIGILHALTQTAGAVSLHIPWDIPEDVNAIKDIAKSHNIVFDAMNSNTFQDQPDAKETYKFGSLNSINKASREYAVAHNKEVIKIGKQLGSKSLTVWLADGASFPGQLNFQNALQNTEKSLQQIYASMPEDWKLFIEYKPYEPNFYSTTIQDWGTSFMLANACGDRAFTLVDLGHHLPNTNIEQIVATLMYLGKLGGFHFNDSKYGDDDLTVGSIKPYALFLIFNELVCGMENNPQNPYPAWMIDASHNIKDPLEDLLQSLEAILIAYAQALLVDQKALKEAQQNNDVTKCQEILQDAYRTDVRSIVKAARAKSGAAVNPIEAYRAFDVRNTLIEARGVKTVATGL</sequence>
<dbReference type="Gene3D" id="3.20.20.150">
    <property type="entry name" value="Divalent-metal-dependent TIM barrel enzymes"/>
    <property type="match status" value="1"/>
</dbReference>
<evidence type="ECO:0000313" key="5">
    <source>
        <dbReference type="EMBL" id="MFC4027715.1"/>
    </source>
</evidence>
<dbReference type="InterPro" id="IPR036237">
    <property type="entry name" value="Xyl_isomerase-like_sf"/>
</dbReference>
<comment type="caution">
    <text evidence="5">The sequence shown here is derived from an EMBL/GenBank/DDBJ whole genome shotgun (WGS) entry which is preliminary data.</text>
</comment>
<dbReference type="Pfam" id="PF01261">
    <property type="entry name" value="AP_endonuc_2"/>
    <property type="match status" value="1"/>
</dbReference>
<proteinExistence type="predicted"/>
<dbReference type="SUPFAM" id="SSF51658">
    <property type="entry name" value="Xylose isomerase-like"/>
    <property type="match status" value="1"/>
</dbReference>
<dbReference type="PANTHER" id="PTHR30268:SF0">
    <property type="entry name" value="L-RHAMNOSE ISOMERASE"/>
    <property type="match status" value="1"/>
</dbReference>